<name>A0AAD8HAN3_9APIA</name>
<feature type="compositionally biased region" description="Basic and acidic residues" evidence="1">
    <location>
        <begin position="181"/>
        <end position="190"/>
    </location>
</feature>
<feature type="region of interest" description="Disordered" evidence="1">
    <location>
        <begin position="152"/>
        <end position="190"/>
    </location>
</feature>
<gene>
    <name evidence="3" type="ORF">POM88_039140</name>
</gene>
<protein>
    <recommendedName>
        <fullName evidence="2">Zinc knuckle CX2CX4HX4C domain-containing protein</fullName>
    </recommendedName>
</protein>
<evidence type="ECO:0000259" key="2">
    <source>
        <dbReference type="Pfam" id="PF14392"/>
    </source>
</evidence>
<dbReference type="PANTHER" id="PTHR31286:SF183">
    <property type="entry name" value="CCHC-TYPE DOMAIN-CONTAINING PROTEIN"/>
    <property type="match status" value="1"/>
</dbReference>
<dbReference type="InterPro" id="IPR040256">
    <property type="entry name" value="At4g02000-like"/>
</dbReference>
<dbReference type="AlphaFoldDB" id="A0AAD8HAN3"/>
<proteinExistence type="predicted"/>
<evidence type="ECO:0000256" key="1">
    <source>
        <dbReference type="SAM" id="MobiDB-lite"/>
    </source>
</evidence>
<organism evidence="3 4">
    <name type="scientific">Heracleum sosnowskyi</name>
    <dbReference type="NCBI Taxonomy" id="360622"/>
    <lineage>
        <taxon>Eukaryota</taxon>
        <taxon>Viridiplantae</taxon>
        <taxon>Streptophyta</taxon>
        <taxon>Embryophyta</taxon>
        <taxon>Tracheophyta</taxon>
        <taxon>Spermatophyta</taxon>
        <taxon>Magnoliopsida</taxon>
        <taxon>eudicotyledons</taxon>
        <taxon>Gunneridae</taxon>
        <taxon>Pentapetalae</taxon>
        <taxon>asterids</taxon>
        <taxon>campanulids</taxon>
        <taxon>Apiales</taxon>
        <taxon>Apiaceae</taxon>
        <taxon>Apioideae</taxon>
        <taxon>apioid superclade</taxon>
        <taxon>Tordylieae</taxon>
        <taxon>Tordyliinae</taxon>
        <taxon>Heracleum</taxon>
    </lineage>
</organism>
<evidence type="ECO:0000313" key="3">
    <source>
        <dbReference type="EMBL" id="KAK1363579.1"/>
    </source>
</evidence>
<evidence type="ECO:0000313" key="4">
    <source>
        <dbReference type="Proteomes" id="UP001237642"/>
    </source>
</evidence>
<keyword evidence="4" id="KW-1185">Reference proteome</keyword>
<reference evidence="3" key="1">
    <citation type="submission" date="2023-02" db="EMBL/GenBank/DDBJ databases">
        <title>Genome of toxic invasive species Heracleum sosnowskyi carries increased number of genes despite the absence of recent whole-genome duplications.</title>
        <authorList>
            <person name="Schelkunov M."/>
            <person name="Shtratnikova V."/>
            <person name="Makarenko M."/>
            <person name="Klepikova A."/>
            <person name="Omelchenko D."/>
            <person name="Novikova G."/>
            <person name="Obukhova E."/>
            <person name="Bogdanov V."/>
            <person name="Penin A."/>
            <person name="Logacheva M."/>
        </authorList>
    </citation>
    <scope>NUCLEOTIDE SEQUENCE</scope>
    <source>
        <strain evidence="3">Hsosn_3</strain>
        <tissue evidence="3">Leaf</tissue>
    </source>
</reference>
<dbReference type="Pfam" id="PF14392">
    <property type="entry name" value="zf-CCHC_4"/>
    <property type="match status" value="1"/>
</dbReference>
<accession>A0AAD8HAN3</accession>
<reference evidence="3" key="2">
    <citation type="submission" date="2023-05" db="EMBL/GenBank/DDBJ databases">
        <authorList>
            <person name="Schelkunov M.I."/>
        </authorList>
    </citation>
    <scope>NUCLEOTIDE SEQUENCE</scope>
    <source>
        <strain evidence="3">Hsosn_3</strain>
        <tissue evidence="3">Leaf</tissue>
    </source>
</reference>
<comment type="caution">
    <text evidence="3">The sequence shown here is derived from an EMBL/GenBank/DDBJ whole genome shotgun (WGS) entry which is preliminary data.</text>
</comment>
<dbReference type="PANTHER" id="PTHR31286">
    <property type="entry name" value="GLYCINE-RICH CELL WALL STRUCTURAL PROTEIN 1.8-LIKE"/>
    <property type="match status" value="1"/>
</dbReference>
<feature type="domain" description="Zinc knuckle CX2CX4HX4C" evidence="2">
    <location>
        <begin position="82"/>
        <end position="125"/>
    </location>
</feature>
<dbReference type="Proteomes" id="UP001237642">
    <property type="component" value="Unassembled WGS sequence"/>
</dbReference>
<sequence length="190" mass="22061">MEKHQSYVQEMEEAFANIQMEEEEQGGLSYENDSDDLRFMSQRVATDIGNYIGKYIDGDPNNFVGVWRDYLRIRVTLSLLIPVKRRMKLKKSGNEWCWVNFQYESIPTFCFICGIIGHGEKFCDKIFDTPIENIEKPYGPWLRADPRRKTHTMGARWLRSGGSSQARNSGEMRNGINTRNSWRESGSDKG</sequence>
<dbReference type="EMBL" id="JAUIZM010000009">
    <property type="protein sequence ID" value="KAK1363579.1"/>
    <property type="molecule type" value="Genomic_DNA"/>
</dbReference>
<dbReference type="InterPro" id="IPR025836">
    <property type="entry name" value="Zn_knuckle_CX2CX4HX4C"/>
</dbReference>